<proteinExistence type="predicted"/>
<dbReference type="GeneID" id="59314615"/>
<feature type="domain" description="SNTX MACPF/CDC-like" evidence="1">
    <location>
        <begin position="6"/>
        <end position="68"/>
    </location>
</feature>
<evidence type="ECO:0000313" key="2">
    <source>
        <dbReference type="EMBL" id="KAF5611716.1"/>
    </source>
</evidence>
<dbReference type="InterPro" id="IPR052090">
    <property type="entry name" value="Cytolytic_pore-forming_toxin"/>
</dbReference>
<accession>A0A8H5V5V2</accession>
<dbReference type="Proteomes" id="UP000547976">
    <property type="component" value="Unassembled WGS sequence"/>
</dbReference>
<dbReference type="PANTHER" id="PTHR31594">
    <property type="entry name" value="AIG1-TYPE G DOMAIN-CONTAINING PROTEIN"/>
    <property type="match status" value="1"/>
</dbReference>
<reference evidence="2 3" key="1">
    <citation type="submission" date="2020-05" db="EMBL/GenBank/DDBJ databases">
        <title>Identification and distribution of gene clusters putatively required for synthesis of sphingolipid metabolism inhibitors in phylogenetically diverse species of the filamentous fungus Fusarium.</title>
        <authorList>
            <person name="Kim H.-S."/>
            <person name="Busman M."/>
            <person name="Brown D.W."/>
            <person name="Divon H."/>
            <person name="Uhlig S."/>
            <person name="Proctor R.H."/>
        </authorList>
    </citation>
    <scope>NUCLEOTIDE SEQUENCE [LARGE SCALE GENOMIC DNA]</scope>
    <source>
        <strain evidence="2 3">NRRL 66333</strain>
    </source>
</reference>
<protein>
    <submittedName>
        <fullName evidence="2">P-loop containing protein</fullName>
    </submittedName>
</protein>
<evidence type="ECO:0000313" key="3">
    <source>
        <dbReference type="Proteomes" id="UP000547976"/>
    </source>
</evidence>
<dbReference type="PANTHER" id="PTHR31594:SF14">
    <property type="entry name" value="FIBRONECTIN TYPE-III DOMAIN-CONTAINING PROTEIN"/>
    <property type="match status" value="1"/>
</dbReference>
<dbReference type="OrthoDB" id="8954335at2759"/>
<gene>
    <name evidence="2" type="ORF">FSUBG_2153</name>
</gene>
<comment type="caution">
    <text evidence="2">The sequence shown here is derived from an EMBL/GenBank/DDBJ whole genome shotgun (WGS) entry which is preliminary data.</text>
</comment>
<name>A0A8H5V5V2_GIBSU</name>
<evidence type="ECO:0000259" key="1">
    <source>
        <dbReference type="Pfam" id="PF24674"/>
    </source>
</evidence>
<dbReference type="RefSeq" id="XP_036542429.1">
    <property type="nucleotide sequence ID" value="XM_036679897.1"/>
</dbReference>
<sequence>MASVLKRPALGQLAGLGSLYDARSDAFVRLSMFDESLPPNTVETTENRTSNLKFIFDDTLKGKFDAYGTEGSGLYISDKRDTNHATQCSLFYDVTTVEEKLNLTSSDVKKCVELRELDADVATHVVTGISWGQSYVFTTKQPLHPPENSGNVSRKLAATLTLIEEQLLGHEFRILDIKTDITYRQLGADCAKECVQLFDDIQVVIQQLNDYIIGLKNHPSGFPPGHAESTAQLFVKYKSLGDLPQIEFASLVKDARGCMASDQDLLSRLTELWGDNLPQSVLPAMTYKESMNFQDLLIDE</sequence>
<keyword evidence="3" id="KW-1185">Reference proteome</keyword>
<dbReference type="InterPro" id="IPR056072">
    <property type="entry name" value="SNTX_MACPF/CDC-like_dom"/>
</dbReference>
<dbReference type="Pfam" id="PF24674">
    <property type="entry name" value="MACPF_SNTX"/>
    <property type="match status" value="1"/>
</dbReference>
<organism evidence="2 3">
    <name type="scientific">Gibberella subglutinans</name>
    <name type="common">Fusarium subglutinans</name>
    <dbReference type="NCBI Taxonomy" id="42677"/>
    <lineage>
        <taxon>Eukaryota</taxon>
        <taxon>Fungi</taxon>
        <taxon>Dikarya</taxon>
        <taxon>Ascomycota</taxon>
        <taxon>Pezizomycotina</taxon>
        <taxon>Sordariomycetes</taxon>
        <taxon>Hypocreomycetidae</taxon>
        <taxon>Hypocreales</taxon>
        <taxon>Nectriaceae</taxon>
        <taxon>Fusarium</taxon>
        <taxon>Fusarium fujikuroi species complex</taxon>
    </lineage>
</organism>
<dbReference type="AlphaFoldDB" id="A0A8H5V5V2"/>
<dbReference type="EMBL" id="JAAOAV010000018">
    <property type="protein sequence ID" value="KAF5611716.1"/>
    <property type="molecule type" value="Genomic_DNA"/>
</dbReference>